<keyword evidence="2" id="KW-1185">Reference proteome</keyword>
<dbReference type="InterPro" id="IPR032359">
    <property type="entry name" value="KwaB-like"/>
</dbReference>
<dbReference type="RefSeq" id="WP_251606486.1">
    <property type="nucleotide sequence ID" value="NZ_JAMQJY010000001.1"/>
</dbReference>
<accession>A0ABT0XI55</accession>
<organism evidence="1 2">
    <name type="scientific">Alkalicoccobacillus plakortidis</name>
    <dbReference type="NCBI Taxonomy" id="444060"/>
    <lineage>
        <taxon>Bacteria</taxon>
        <taxon>Bacillati</taxon>
        <taxon>Bacillota</taxon>
        <taxon>Bacilli</taxon>
        <taxon>Bacillales</taxon>
        <taxon>Bacillaceae</taxon>
        <taxon>Alkalicoccobacillus</taxon>
    </lineage>
</organism>
<reference evidence="1" key="1">
    <citation type="submission" date="2022-06" db="EMBL/GenBank/DDBJ databases">
        <title>Alkalicoccobacillus porphyridii sp. nov., isolated from a marine red alga, Porphyridium purpureum and reclassification of Shouchella plakortidis and Shouchella gibsonii as Alkalicoccobacillus plakortidis comb. nov. and Alkalicoccobacillus gibsonii comb. nov.</title>
        <authorList>
            <person name="Kim K.H."/>
            <person name="Lee J.K."/>
            <person name="Han D.M."/>
            <person name="Baek J.H."/>
            <person name="Jeon C.O."/>
        </authorList>
    </citation>
    <scope>NUCLEOTIDE SEQUENCE</scope>
    <source>
        <strain evidence="1">DSM 19153</strain>
    </source>
</reference>
<protein>
    <submittedName>
        <fullName evidence="1">DUF4868 domain-containing protein</fullName>
    </submittedName>
</protein>
<name>A0ABT0XI55_9BACI</name>
<dbReference type="Proteomes" id="UP001203665">
    <property type="component" value="Unassembled WGS sequence"/>
</dbReference>
<evidence type="ECO:0000313" key="2">
    <source>
        <dbReference type="Proteomes" id="UP001203665"/>
    </source>
</evidence>
<proteinExistence type="predicted"/>
<gene>
    <name evidence="1" type="ORF">NDM98_08855</name>
</gene>
<evidence type="ECO:0000313" key="1">
    <source>
        <dbReference type="EMBL" id="MCM2675591.1"/>
    </source>
</evidence>
<sequence length="305" mass="35468">MDVQALLNSVNESDRDDIEVRLYLSKKINRREFETFRPGIGYDLQIELLEMALTSLGRAVEIEQREYSPIGTIAGTIEFCEADEVSNLTELLNSFEPHEINPEIENGDIKDLNFYCLRVNLPTEDENIYIFRRITKFKKLQHGFMGKFVDGDFEKISSELLGIDNQVDVVIFRGEMLILNHIALERIFSIEDQFFENAEVTLSIVEDSNRITNFDQFREDCLSDGRVVRALTKILKEEDRLEQSFLNFNNMIKAVNIFELDINFNDDNTALIYEDKSQLMDVVRLIRDSFYRSIVNERDGIDEGV</sequence>
<comment type="caution">
    <text evidence="1">The sequence shown here is derived from an EMBL/GenBank/DDBJ whole genome shotgun (WGS) entry which is preliminary data.</text>
</comment>
<dbReference type="Pfam" id="PF16162">
    <property type="entry name" value="KwaB"/>
    <property type="match status" value="1"/>
</dbReference>
<dbReference type="EMBL" id="JAMQJY010000001">
    <property type="protein sequence ID" value="MCM2675591.1"/>
    <property type="molecule type" value="Genomic_DNA"/>
</dbReference>